<evidence type="ECO:0000313" key="3">
    <source>
        <dbReference type="EMBL" id="KAH3828621.1"/>
    </source>
</evidence>
<keyword evidence="4" id="KW-1185">Reference proteome</keyword>
<dbReference type="AlphaFoldDB" id="A0A9D4JYJ0"/>
<evidence type="ECO:0000313" key="4">
    <source>
        <dbReference type="Proteomes" id="UP000828390"/>
    </source>
</evidence>
<reference evidence="3" key="2">
    <citation type="submission" date="2020-11" db="EMBL/GenBank/DDBJ databases">
        <authorList>
            <person name="McCartney M.A."/>
            <person name="Auch B."/>
            <person name="Kono T."/>
            <person name="Mallez S."/>
            <person name="Becker A."/>
            <person name="Gohl D.M."/>
            <person name="Silverstein K.A.T."/>
            <person name="Koren S."/>
            <person name="Bechman K.B."/>
            <person name="Herman A."/>
            <person name="Abrahante J.E."/>
            <person name="Garbe J."/>
        </authorList>
    </citation>
    <scope>NUCLEOTIDE SEQUENCE</scope>
    <source>
        <strain evidence="3">Duluth1</strain>
        <tissue evidence="3">Whole animal</tissue>
    </source>
</reference>
<name>A0A9D4JYJ0_DREPO</name>
<feature type="region of interest" description="Disordered" evidence="1">
    <location>
        <begin position="61"/>
        <end position="85"/>
    </location>
</feature>
<dbReference type="Pfam" id="PF20049">
    <property type="entry name" value="DUF6451"/>
    <property type="match status" value="1"/>
</dbReference>
<evidence type="ECO:0000256" key="1">
    <source>
        <dbReference type="SAM" id="MobiDB-lite"/>
    </source>
</evidence>
<accession>A0A9D4JYJ0</accession>
<reference evidence="3" key="1">
    <citation type="journal article" date="2019" name="bioRxiv">
        <title>The Genome of the Zebra Mussel, Dreissena polymorpha: A Resource for Invasive Species Research.</title>
        <authorList>
            <person name="McCartney M.A."/>
            <person name="Auch B."/>
            <person name="Kono T."/>
            <person name="Mallez S."/>
            <person name="Zhang Y."/>
            <person name="Obille A."/>
            <person name="Becker A."/>
            <person name="Abrahante J.E."/>
            <person name="Garbe J."/>
            <person name="Badalamenti J.P."/>
            <person name="Herman A."/>
            <person name="Mangelson H."/>
            <person name="Liachko I."/>
            <person name="Sullivan S."/>
            <person name="Sone E.D."/>
            <person name="Koren S."/>
            <person name="Silverstein K.A.T."/>
            <person name="Beckman K.B."/>
            <person name="Gohl D.M."/>
        </authorList>
    </citation>
    <scope>NUCLEOTIDE SEQUENCE</scope>
    <source>
        <strain evidence="3">Duluth1</strain>
        <tissue evidence="3">Whole animal</tissue>
    </source>
</reference>
<protein>
    <recommendedName>
        <fullName evidence="2">DUF6451 domain-containing protein</fullName>
    </recommendedName>
</protein>
<comment type="caution">
    <text evidence="3">The sequence shown here is derived from an EMBL/GenBank/DDBJ whole genome shotgun (WGS) entry which is preliminary data.</text>
</comment>
<organism evidence="3 4">
    <name type="scientific">Dreissena polymorpha</name>
    <name type="common">Zebra mussel</name>
    <name type="synonym">Mytilus polymorpha</name>
    <dbReference type="NCBI Taxonomy" id="45954"/>
    <lineage>
        <taxon>Eukaryota</taxon>
        <taxon>Metazoa</taxon>
        <taxon>Spiralia</taxon>
        <taxon>Lophotrochozoa</taxon>
        <taxon>Mollusca</taxon>
        <taxon>Bivalvia</taxon>
        <taxon>Autobranchia</taxon>
        <taxon>Heteroconchia</taxon>
        <taxon>Euheterodonta</taxon>
        <taxon>Imparidentia</taxon>
        <taxon>Neoheterodontei</taxon>
        <taxon>Myida</taxon>
        <taxon>Dreissenoidea</taxon>
        <taxon>Dreissenidae</taxon>
        <taxon>Dreissena</taxon>
    </lineage>
</organism>
<dbReference type="EMBL" id="JAIWYP010000005">
    <property type="protein sequence ID" value="KAH3828621.1"/>
    <property type="molecule type" value="Genomic_DNA"/>
</dbReference>
<feature type="domain" description="DUF6451" evidence="2">
    <location>
        <begin position="11"/>
        <end position="43"/>
    </location>
</feature>
<dbReference type="Proteomes" id="UP000828390">
    <property type="component" value="Unassembled WGS sequence"/>
</dbReference>
<proteinExistence type="predicted"/>
<dbReference type="InterPro" id="IPR045609">
    <property type="entry name" value="DUF6451"/>
</dbReference>
<sequence length="85" mass="9558">MQTSEPAARAAFHQLKKIWRSSANRMTTNIRLLNAIVKPLLIYGAVTWRTNVATIQKYRSSSTPASGISSRSAGKIRSYTNNYRK</sequence>
<evidence type="ECO:0000259" key="2">
    <source>
        <dbReference type="Pfam" id="PF20049"/>
    </source>
</evidence>
<gene>
    <name evidence="3" type="ORF">DPMN_130603</name>
</gene>